<dbReference type="InterPro" id="IPR043128">
    <property type="entry name" value="Rev_trsase/Diguanyl_cyclase"/>
</dbReference>
<dbReference type="Gene3D" id="3.10.10.10">
    <property type="entry name" value="HIV Type 1 Reverse Transcriptase, subunit A, domain 1"/>
    <property type="match status" value="1"/>
</dbReference>
<protein>
    <recommendedName>
        <fullName evidence="1">Reverse transcriptase domain-containing protein</fullName>
    </recommendedName>
</protein>
<gene>
    <name evidence="2" type="ORF">Pmani_028453</name>
</gene>
<dbReference type="InterPro" id="IPR043502">
    <property type="entry name" value="DNA/RNA_pol_sf"/>
</dbReference>
<comment type="caution">
    <text evidence="2">The sequence shown here is derived from an EMBL/GenBank/DDBJ whole genome shotgun (WGS) entry which is preliminary data.</text>
</comment>
<dbReference type="AlphaFoldDB" id="A0AAE1TY07"/>
<dbReference type="Pfam" id="PF00078">
    <property type="entry name" value="RVT_1"/>
    <property type="match status" value="1"/>
</dbReference>
<organism evidence="2 3">
    <name type="scientific">Petrolisthes manimaculis</name>
    <dbReference type="NCBI Taxonomy" id="1843537"/>
    <lineage>
        <taxon>Eukaryota</taxon>
        <taxon>Metazoa</taxon>
        <taxon>Ecdysozoa</taxon>
        <taxon>Arthropoda</taxon>
        <taxon>Crustacea</taxon>
        <taxon>Multicrustacea</taxon>
        <taxon>Malacostraca</taxon>
        <taxon>Eumalacostraca</taxon>
        <taxon>Eucarida</taxon>
        <taxon>Decapoda</taxon>
        <taxon>Pleocyemata</taxon>
        <taxon>Anomura</taxon>
        <taxon>Galatheoidea</taxon>
        <taxon>Porcellanidae</taxon>
        <taxon>Petrolisthes</taxon>
    </lineage>
</organism>
<keyword evidence="3" id="KW-1185">Reference proteome</keyword>
<dbReference type="InterPro" id="IPR000477">
    <property type="entry name" value="RT_dom"/>
</dbReference>
<sequence>MGGDLAEPGVCALVTHDVELQPGTQPVKQAPYRVSPQKRERIKTAVQYLQQHHIMEPSDSPWASPCVLVPKADGTDRLCMDYRAVNKVTISDSFPLPRLDDLLDTIGTSQFVSKIDLLRGYYQVPLTPRAKKISACVTLGLWQYRYMLFGLKNAPATFQRMMNQVTSGLEGTQVYLDDLLVVADSWEEHLLRLEQLFDRLSSSELVINLAKCEFSRATVTYLGHVVGQGKTAPKTAKIEAIARFPVPSDRRGLRRFLGMAGFYRRFCKNFASVANPLTNLLSPKKPFKLNLGVQHFVV</sequence>
<proteinExistence type="predicted"/>
<dbReference type="PANTHER" id="PTHR37984:SF5">
    <property type="entry name" value="PROTEIN NYNRIN-LIKE"/>
    <property type="match status" value="1"/>
</dbReference>
<feature type="domain" description="Reverse transcriptase" evidence="1">
    <location>
        <begin position="69"/>
        <end position="225"/>
    </location>
</feature>
<dbReference type="SUPFAM" id="SSF56672">
    <property type="entry name" value="DNA/RNA polymerases"/>
    <property type="match status" value="1"/>
</dbReference>
<dbReference type="GO" id="GO:0071897">
    <property type="term" value="P:DNA biosynthetic process"/>
    <property type="evidence" value="ECO:0007669"/>
    <property type="project" value="UniProtKB-ARBA"/>
</dbReference>
<evidence type="ECO:0000313" key="2">
    <source>
        <dbReference type="EMBL" id="KAK4299254.1"/>
    </source>
</evidence>
<evidence type="ECO:0000313" key="3">
    <source>
        <dbReference type="Proteomes" id="UP001292094"/>
    </source>
</evidence>
<dbReference type="PANTHER" id="PTHR37984">
    <property type="entry name" value="PROTEIN CBG26694"/>
    <property type="match status" value="1"/>
</dbReference>
<dbReference type="EMBL" id="JAWZYT010003275">
    <property type="protein sequence ID" value="KAK4299254.1"/>
    <property type="molecule type" value="Genomic_DNA"/>
</dbReference>
<reference evidence="2" key="1">
    <citation type="submission" date="2023-11" db="EMBL/GenBank/DDBJ databases">
        <title>Genome assemblies of two species of porcelain crab, Petrolisthes cinctipes and Petrolisthes manimaculis (Anomura: Porcellanidae).</title>
        <authorList>
            <person name="Angst P."/>
        </authorList>
    </citation>
    <scope>NUCLEOTIDE SEQUENCE</scope>
    <source>
        <strain evidence="2">PB745_02</strain>
        <tissue evidence="2">Gill</tissue>
    </source>
</reference>
<dbReference type="CDD" id="cd01647">
    <property type="entry name" value="RT_LTR"/>
    <property type="match status" value="1"/>
</dbReference>
<name>A0AAE1TY07_9EUCA</name>
<dbReference type="InterPro" id="IPR050951">
    <property type="entry name" value="Retrovirus_Pol_polyprotein"/>
</dbReference>
<dbReference type="Gene3D" id="3.30.70.270">
    <property type="match status" value="2"/>
</dbReference>
<accession>A0AAE1TY07</accession>
<evidence type="ECO:0000259" key="1">
    <source>
        <dbReference type="Pfam" id="PF00078"/>
    </source>
</evidence>
<dbReference type="Proteomes" id="UP001292094">
    <property type="component" value="Unassembled WGS sequence"/>
</dbReference>